<keyword evidence="9" id="KW-1185">Reference proteome</keyword>
<dbReference type="EC" id="1.11.1.-" evidence="6"/>
<keyword evidence="4" id="KW-0349">Heme</keyword>
<dbReference type="PANTHER" id="PTHR31356:SF53">
    <property type="entry name" value="HEME PEROXIDASE"/>
    <property type="match status" value="1"/>
</dbReference>
<evidence type="ECO:0000313" key="8">
    <source>
        <dbReference type="EMBL" id="EFX04208.1"/>
    </source>
</evidence>
<dbReference type="GO" id="GO:0042744">
    <property type="term" value="P:hydrogen peroxide catabolic process"/>
    <property type="evidence" value="ECO:0007669"/>
    <property type="project" value="TreeGrafter"/>
</dbReference>
<dbReference type="STRING" id="655863.F0XE24"/>
<dbReference type="GO" id="GO:0020037">
    <property type="term" value="F:heme binding"/>
    <property type="evidence" value="ECO:0007669"/>
    <property type="project" value="UniProtKB-UniRule"/>
</dbReference>
<proteinExistence type="inferred from homology"/>
<dbReference type="GO" id="GO:0046872">
    <property type="term" value="F:metal ion binding"/>
    <property type="evidence" value="ECO:0007669"/>
    <property type="project" value="UniProtKB-UniRule"/>
</dbReference>
<dbReference type="eggNOG" id="KOG4157">
    <property type="taxonomic scope" value="Eukaryota"/>
</dbReference>
<keyword evidence="3 6" id="KW-0575">Peroxidase</keyword>
<keyword evidence="5 6" id="KW-0560">Oxidoreductase</keyword>
<accession>F0XE24</accession>
<dbReference type="InterPro" id="IPR044831">
    <property type="entry name" value="Ccp1-like"/>
</dbReference>
<evidence type="ECO:0000256" key="1">
    <source>
        <dbReference type="ARBA" id="ARBA00003917"/>
    </source>
</evidence>
<evidence type="ECO:0000256" key="5">
    <source>
        <dbReference type="ARBA" id="ARBA00023002"/>
    </source>
</evidence>
<dbReference type="PeroxiBase" id="10605">
    <property type="entry name" value="GclAPx-CcP01"/>
</dbReference>
<gene>
    <name evidence="8" type="ORF">CMQ_1136</name>
</gene>
<dbReference type="InParanoid" id="F0XE24"/>
<evidence type="ECO:0000313" key="9">
    <source>
        <dbReference type="Proteomes" id="UP000007796"/>
    </source>
</evidence>
<dbReference type="PROSITE" id="PS50873">
    <property type="entry name" value="PEROXIDASE_4"/>
    <property type="match status" value="1"/>
</dbReference>
<dbReference type="InterPro" id="IPR002207">
    <property type="entry name" value="Peroxidase_I"/>
</dbReference>
<dbReference type="GO" id="GO:0034599">
    <property type="term" value="P:cellular response to oxidative stress"/>
    <property type="evidence" value="ECO:0007669"/>
    <property type="project" value="InterPro"/>
</dbReference>
<keyword evidence="4" id="KW-0408">Iron</keyword>
<dbReference type="GO" id="GO:0004601">
    <property type="term" value="F:peroxidase activity"/>
    <property type="evidence" value="ECO:0007669"/>
    <property type="project" value="UniProtKB-KW"/>
</dbReference>
<dbReference type="PRINTS" id="PR00458">
    <property type="entry name" value="PEROXIDASE"/>
</dbReference>
<dbReference type="PRINTS" id="PR00459">
    <property type="entry name" value="ASPEROXIDASE"/>
</dbReference>
<dbReference type="Gene3D" id="1.10.420.10">
    <property type="entry name" value="Peroxidase, domain 2"/>
    <property type="match status" value="1"/>
</dbReference>
<evidence type="ECO:0000256" key="3">
    <source>
        <dbReference type="ARBA" id="ARBA00022559"/>
    </source>
</evidence>
<evidence type="ECO:0000259" key="7">
    <source>
        <dbReference type="PROSITE" id="PS50873"/>
    </source>
</evidence>
<comment type="function">
    <text evidence="1">Destroys radicals which are normally produced within the cells and which are toxic to biological systems.</text>
</comment>
<protein>
    <recommendedName>
        <fullName evidence="6">Peroxidase</fullName>
        <ecNumber evidence="6">1.11.1.-</ecNumber>
    </recommendedName>
</protein>
<reference evidence="8 9" key="1">
    <citation type="journal article" date="2011" name="Proc. Natl. Acad. Sci. U.S.A.">
        <title>Genome and transcriptome analyses of the mountain pine beetle-fungal symbiont Grosmannia clavigera, a lodgepole pine pathogen.</title>
        <authorList>
            <person name="DiGuistini S."/>
            <person name="Wang Y."/>
            <person name="Liao N.Y."/>
            <person name="Taylor G."/>
            <person name="Tanguay P."/>
            <person name="Feau N."/>
            <person name="Henrissat B."/>
            <person name="Chan S.K."/>
            <person name="Hesse-Orce U."/>
            <person name="Alamouti S.M."/>
            <person name="Tsui C.K.M."/>
            <person name="Docking R.T."/>
            <person name="Levasseur A."/>
            <person name="Haridas S."/>
            <person name="Robertson G."/>
            <person name="Birol I."/>
            <person name="Holt R.A."/>
            <person name="Marra M.A."/>
            <person name="Hamelin R.C."/>
            <person name="Hirst M."/>
            <person name="Jones S.J.M."/>
            <person name="Bohlmann J."/>
            <person name="Breuil C."/>
        </authorList>
    </citation>
    <scope>NUCLEOTIDE SEQUENCE [LARGE SCALE GENOMIC DNA]</scope>
    <source>
        <strain evidence="9">kw1407 / UAMH 11150</strain>
    </source>
</reference>
<dbReference type="GeneID" id="25973981"/>
<dbReference type="InterPro" id="IPR010255">
    <property type="entry name" value="Haem_peroxidase_sf"/>
</dbReference>
<dbReference type="RefSeq" id="XP_014173690.1">
    <property type="nucleotide sequence ID" value="XM_014318215.1"/>
</dbReference>
<dbReference type="SUPFAM" id="SSF48113">
    <property type="entry name" value="Heme-dependent peroxidases"/>
    <property type="match status" value="1"/>
</dbReference>
<sequence length="532" mass="56469">MPSLSSISAAFLVACQVVLADVPTWPTPSIDELEDIRFLMNGYNARGFSDFVSPCSFSSGNIGRITAAEWIRAAYHDMSTADVAAGTGGLDASIQYETDRSENIGTAMNDTMTAFLGYYTVRSSIADLLALGVYTSVVSCGGPKIPFRVGRIDAKEAGPSGVPEPTDNITVLTNKFAKQGFNTSEMIALVACGHTVGGVHGVDFPTIVPGSGTAGNNYSHFDNTTHFDNDVVIDYMSDNTSNPLVVGPDVGKNSDLAVFNADGNKTMNRLTDATTFQDTCLTMLERMINTVPSTVKLTDPLTPYPIKPANLVLKLSDNGANLTFSGQIRVLVTNRDSTKIESLSLHYLARDGVTPGVINATAALYQSGFAGAFGDSFQFYEFETVLDASSSVSSFNVSIALKDGTVEEHNNNGGGFPVQSSILLQSSRTCYIANSTGSYFKLVAAVHDSRKALPATVVTYVQNPRIGTKIPSLDAVNTSLAFVNSTGAYDFFSATVSLGVDQVYLAYCDLVSGEGDAAESDLFHNMGNIKAC</sequence>
<feature type="domain" description="Plant heme peroxidase family profile" evidence="7">
    <location>
        <begin position="124"/>
        <end position="336"/>
    </location>
</feature>
<dbReference type="Proteomes" id="UP000007796">
    <property type="component" value="Unassembled WGS sequence"/>
</dbReference>
<dbReference type="InterPro" id="IPR002016">
    <property type="entry name" value="Haem_peroxidase"/>
</dbReference>
<feature type="signal peptide" evidence="6">
    <location>
        <begin position="1"/>
        <end position="20"/>
    </location>
</feature>
<organism evidence="9">
    <name type="scientific">Grosmannia clavigera (strain kw1407 / UAMH 11150)</name>
    <name type="common">Blue stain fungus</name>
    <name type="synonym">Graphiocladiella clavigera</name>
    <dbReference type="NCBI Taxonomy" id="655863"/>
    <lineage>
        <taxon>Eukaryota</taxon>
        <taxon>Fungi</taxon>
        <taxon>Dikarya</taxon>
        <taxon>Ascomycota</taxon>
        <taxon>Pezizomycotina</taxon>
        <taxon>Sordariomycetes</taxon>
        <taxon>Sordariomycetidae</taxon>
        <taxon>Ophiostomatales</taxon>
        <taxon>Ophiostomataceae</taxon>
        <taxon>Leptographium</taxon>
    </lineage>
</organism>
<comment type="similarity">
    <text evidence="2">Belongs to the peroxidase family. Cytochrome c peroxidase subfamily.</text>
</comment>
<dbReference type="PANTHER" id="PTHR31356">
    <property type="entry name" value="THYLAKOID LUMENAL 29 KDA PROTEIN, CHLOROPLASTIC-RELATED"/>
    <property type="match status" value="1"/>
</dbReference>
<dbReference type="OrthoDB" id="5985073at2759"/>
<evidence type="ECO:0000256" key="6">
    <source>
        <dbReference type="RuleBase" id="RU363051"/>
    </source>
</evidence>
<dbReference type="GO" id="GO:0000302">
    <property type="term" value="P:response to reactive oxygen species"/>
    <property type="evidence" value="ECO:0007669"/>
    <property type="project" value="TreeGrafter"/>
</dbReference>
<dbReference type="HOGENOM" id="CLU_004824_4_0_1"/>
<feature type="chain" id="PRO_5006991353" description="Peroxidase" evidence="6">
    <location>
        <begin position="21"/>
        <end position="532"/>
    </location>
</feature>
<keyword evidence="6" id="KW-0732">Signal</keyword>
<name>F0XE24_GROCL</name>
<dbReference type="Pfam" id="PF00141">
    <property type="entry name" value="peroxidase"/>
    <property type="match status" value="1"/>
</dbReference>
<evidence type="ECO:0000256" key="2">
    <source>
        <dbReference type="ARBA" id="ARBA00005997"/>
    </source>
</evidence>
<dbReference type="Gene3D" id="1.10.520.10">
    <property type="match status" value="1"/>
</dbReference>
<dbReference type="EMBL" id="GL629765">
    <property type="protein sequence ID" value="EFX04208.1"/>
    <property type="molecule type" value="Genomic_DNA"/>
</dbReference>
<dbReference type="AlphaFoldDB" id="F0XE24"/>
<keyword evidence="4" id="KW-0479">Metal-binding</keyword>
<evidence type="ECO:0000256" key="4">
    <source>
        <dbReference type="ARBA" id="ARBA00022617"/>
    </source>
</evidence>